<comment type="subcellular location">
    <subcellularLocation>
        <location evidence="1">Membrane</location>
        <topology evidence="1">Multi-pass membrane protein</topology>
    </subcellularLocation>
</comment>
<dbReference type="GO" id="GO:0140359">
    <property type="term" value="F:ABC-type transporter activity"/>
    <property type="evidence" value="ECO:0007669"/>
    <property type="project" value="InterPro"/>
</dbReference>
<dbReference type="Proteomes" id="UP000199300">
    <property type="component" value="Unassembled WGS sequence"/>
</dbReference>
<evidence type="ECO:0000256" key="2">
    <source>
        <dbReference type="ARBA" id="ARBA00022692"/>
    </source>
</evidence>
<evidence type="ECO:0000313" key="8">
    <source>
        <dbReference type="Proteomes" id="UP000199300"/>
    </source>
</evidence>
<dbReference type="InterPro" id="IPR013525">
    <property type="entry name" value="ABC2_TM"/>
</dbReference>
<evidence type="ECO:0000313" key="7">
    <source>
        <dbReference type="EMBL" id="SEO49602.1"/>
    </source>
</evidence>
<keyword evidence="3 5" id="KW-1133">Transmembrane helix</keyword>
<sequence>MKKQVRIFLLLFRWQLLRLRTLIPLFIVLQMMTGVGFIIGLNYLVPNMDQQTAYLFVSGAPTLILIIIGVVFVPQIVTEDIASGSLAYMFSLPISRILFLLTDLFVWLLSALPGIISALWIGSWYYDFSFSIEWLLWPSILIVGLTCCCMGYAIAHLIAKPQYVLMLTNLVVFFLFLFTPINFPLERLPSVIQALHLKLPFIHMADLIRQSINGENQFITHQTVIMLSIWLTLSFGIMIIVVQRRR</sequence>
<feature type="transmembrane region" description="Helical" evidence="5">
    <location>
        <begin position="21"/>
        <end position="41"/>
    </location>
</feature>
<name>A0A1H8Q5R7_9BACI</name>
<feature type="transmembrane region" description="Helical" evidence="5">
    <location>
        <begin position="53"/>
        <end position="77"/>
    </location>
</feature>
<dbReference type="EMBL" id="FODJ01000008">
    <property type="protein sequence ID" value="SEO49602.1"/>
    <property type="molecule type" value="Genomic_DNA"/>
</dbReference>
<dbReference type="OrthoDB" id="9788252at2"/>
<accession>A0A1H8Q5R7</accession>
<evidence type="ECO:0000256" key="1">
    <source>
        <dbReference type="ARBA" id="ARBA00004141"/>
    </source>
</evidence>
<dbReference type="PANTHER" id="PTHR43229:SF3">
    <property type="entry name" value="ABC-TYPE MULTIDRUG TRANSPORT SYSTEM, PERMEASE COMPONENT"/>
    <property type="match status" value="1"/>
</dbReference>
<dbReference type="RefSeq" id="WP_091498297.1">
    <property type="nucleotide sequence ID" value="NZ_FODJ01000008.1"/>
</dbReference>
<feature type="transmembrane region" description="Helical" evidence="5">
    <location>
        <begin position="162"/>
        <end position="181"/>
    </location>
</feature>
<dbReference type="GO" id="GO:0016020">
    <property type="term" value="C:membrane"/>
    <property type="evidence" value="ECO:0007669"/>
    <property type="project" value="UniProtKB-SubCell"/>
</dbReference>
<feature type="transmembrane region" description="Helical" evidence="5">
    <location>
        <begin position="97"/>
        <end position="122"/>
    </location>
</feature>
<protein>
    <submittedName>
        <fullName evidence="7">ABC-2 type transport system permease protein</fullName>
    </submittedName>
</protein>
<dbReference type="STRING" id="872970.SAMN04488134_10853"/>
<evidence type="ECO:0000256" key="5">
    <source>
        <dbReference type="SAM" id="Phobius"/>
    </source>
</evidence>
<dbReference type="InterPro" id="IPR051784">
    <property type="entry name" value="Nod_factor_ABC_transporter"/>
</dbReference>
<reference evidence="7 8" key="1">
    <citation type="submission" date="2016-10" db="EMBL/GenBank/DDBJ databases">
        <authorList>
            <person name="de Groot N.N."/>
        </authorList>
    </citation>
    <scope>NUCLEOTIDE SEQUENCE [LARGE SCALE GENOMIC DNA]</scope>
    <source>
        <strain evidence="7 8">CGMCC 1.10434</strain>
    </source>
</reference>
<keyword evidence="8" id="KW-1185">Reference proteome</keyword>
<organism evidence="7 8">
    <name type="scientific">Amphibacillus marinus</name>
    <dbReference type="NCBI Taxonomy" id="872970"/>
    <lineage>
        <taxon>Bacteria</taxon>
        <taxon>Bacillati</taxon>
        <taxon>Bacillota</taxon>
        <taxon>Bacilli</taxon>
        <taxon>Bacillales</taxon>
        <taxon>Bacillaceae</taxon>
        <taxon>Amphibacillus</taxon>
    </lineage>
</organism>
<evidence type="ECO:0000259" key="6">
    <source>
        <dbReference type="Pfam" id="PF12698"/>
    </source>
</evidence>
<dbReference type="Pfam" id="PF12698">
    <property type="entry name" value="ABC2_membrane_3"/>
    <property type="match status" value="1"/>
</dbReference>
<evidence type="ECO:0000256" key="3">
    <source>
        <dbReference type="ARBA" id="ARBA00022989"/>
    </source>
</evidence>
<feature type="transmembrane region" description="Helical" evidence="5">
    <location>
        <begin position="224"/>
        <end position="242"/>
    </location>
</feature>
<dbReference type="AlphaFoldDB" id="A0A1H8Q5R7"/>
<feature type="transmembrane region" description="Helical" evidence="5">
    <location>
        <begin position="134"/>
        <end position="155"/>
    </location>
</feature>
<proteinExistence type="predicted"/>
<dbReference type="PANTHER" id="PTHR43229">
    <property type="entry name" value="NODULATION PROTEIN J"/>
    <property type="match status" value="1"/>
</dbReference>
<gene>
    <name evidence="7" type="ORF">SAMN04488134_10853</name>
</gene>
<evidence type="ECO:0000256" key="4">
    <source>
        <dbReference type="ARBA" id="ARBA00023136"/>
    </source>
</evidence>
<keyword evidence="2 5" id="KW-0812">Transmembrane</keyword>
<feature type="domain" description="ABC-2 type transporter transmembrane" evidence="6">
    <location>
        <begin position="49"/>
        <end position="239"/>
    </location>
</feature>
<keyword evidence="4 5" id="KW-0472">Membrane</keyword>